<evidence type="ECO:0000313" key="5">
    <source>
        <dbReference type="Proteomes" id="UP000747542"/>
    </source>
</evidence>
<evidence type="ECO:0000313" key="4">
    <source>
        <dbReference type="EMBL" id="KAG7155466.1"/>
    </source>
</evidence>
<evidence type="ECO:0000256" key="2">
    <source>
        <dbReference type="SAM" id="MobiDB-lite"/>
    </source>
</evidence>
<protein>
    <submittedName>
        <fullName evidence="4">Putative OAR domain-containing protein 1</fullName>
    </submittedName>
</protein>
<organism evidence="4 5">
    <name type="scientific">Homarus americanus</name>
    <name type="common">American lobster</name>
    <dbReference type="NCBI Taxonomy" id="6706"/>
    <lineage>
        <taxon>Eukaryota</taxon>
        <taxon>Metazoa</taxon>
        <taxon>Ecdysozoa</taxon>
        <taxon>Arthropoda</taxon>
        <taxon>Crustacea</taxon>
        <taxon>Multicrustacea</taxon>
        <taxon>Malacostraca</taxon>
        <taxon>Eumalacostraca</taxon>
        <taxon>Eucarida</taxon>
        <taxon>Decapoda</taxon>
        <taxon>Pleocyemata</taxon>
        <taxon>Astacidea</taxon>
        <taxon>Nephropoidea</taxon>
        <taxon>Nephropidae</taxon>
        <taxon>Homarus</taxon>
    </lineage>
</organism>
<comment type="caution">
    <text evidence="4">The sequence shown here is derived from an EMBL/GenBank/DDBJ whole genome shotgun (WGS) entry which is preliminary data.</text>
</comment>
<feature type="compositionally biased region" description="Basic and acidic residues" evidence="2">
    <location>
        <begin position="281"/>
        <end position="293"/>
    </location>
</feature>
<name>A0A8J5ML76_HOMAM</name>
<feature type="region of interest" description="Disordered" evidence="2">
    <location>
        <begin position="324"/>
        <end position="370"/>
    </location>
</feature>
<proteinExistence type="predicted"/>
<reference evidence="4" key="1">
    <citation type="journal article" date="2021" name="Sci. Adv.">
        <title>The American lobster genome reveals insights on longevity, neural, and immune adaptations.</title>
        <authorList>
            <person name="Polinski J.M."/>
            <person name="Zimin A.V."/>
            <person name="Clark K.F."/>
            <person name="Kohn A.B."/>
            <person name="Sadowski N."/>
            <person name="Timp W."/>
            <person name="Ptitsyn A."/>
            <person name="Khanna P."/>
            <person name="Romanova D.Y."/>
            <person name="Williams P."/>
            <person name="Greenwood S.J."/>
            <person name="Moroz L.L."/>
            <person name="Walt D.R."/>
            <person name="Bodnar A.G."/>
        </authorList>
    </citation>
    <scope>NUCLEOTIDE SEQUENCE</scope>
    <source>
        <strain evidence="4">GMGI-L3</strain>
    </source>
</reference>
<keyword evidence="5" id="KW-1185">Reference proteome</keyword>
<dbReference type="PROSITE" id="PS50803">
    <property type="entry name" value="OAR"/>
    <property type="match status" value="1"/>
</dbReference>
<feature type="region of interest" description="Disordered" evidence="2">
    <location>
        <begin position="275"/>
        <end position="295"/>
    </location>
</feature>
<feature type="region of interest" description="Disordered" evidence="2">
    <location>
        <begin position="402"/>
        <end position="428"/>
    </location>
</feature>
<feature type="domain" description="OAR" evidence="3">
    <location>
        <begin position="368"/>
        <end position="381"/>
    </location>
</feature>
<feature type="compositionally biased region" description="Low complexity" evidence="2">
    <location>
        <begin position="50"/>
        <end position="68"/>
    </location>
</feature>
<dbReference type="AlphaFoldDB" id="A0A8J5ML76"/>
<dbReference type="EMBL" id="JAHLQT010041540">
    <property type="protein sequence ID" value="KAG7155466.1"/>
    <property type="molecule type" value="Genomic_DNA"/>
</dbReference>
<evidence type="ECO:0000259" key="3">
    <source>
        <dbReference type="PROSITE" id="PS50803"/>
    </source>
</evidence>
<feature type="region of interest" description="Disordered" evidence="2">
    <location>
        <begin position="38"/>
        <end position="244"/>
    </location>
</feature>
<accession>A0A8J5ML76</accession>
<comment type="subcellular location">
    <subcellularLocation>
        <location evidence="1">Nucleus</location>
    </subcellularLocation>
</comment>
<dbReference type="GO" id="GO:0005634">
    <property type="term" value="C:nucleus"/>
    <property type="evidence" value="ECO:0007669"/>
    <property type="project" value="UniProtKB-SubCell"/>
</dbReference>
<evidence type="ECO:0000256" key="1">
    <source>
        <dbReference type="ARBA" id="ARBA00004123"/>
    </source>
</evidence>
<dbReference type="Pfam" id="PF03826">
    <property type="entry name" value="OAR"/>
    <property type="match status" value="1"/>
</dbReference>
<sequence length="428" mass="46103">MDVFTREELAMKINLTEARVQCLDLACVDLRQGEGSEDAEATISSNLEVASPASPHSPHSSRPHTPTPNHDDYPAHSPLGHAPSPEPTTPPLETEQPASPLGYDHYEERSESRALLVGDREGRGLLGDREGRSLLGDREGRGLLGEREGRSLLGDREGRSLLGDREGRGLLGDREGRGLLGERGAREEDHGREGPPTPPIKPSSPKQEERRADGPASSPGPASLGDVTSTSHLSPPLIRPPVSISSAVGGAMGDYKFRRIYSHLLWTVDKIPASSVIPKPQPEHKKTPGEKGQDSTLAYFHMNNSRLIDLQSVPAPDRAFPWTVLPTSSPRSSRLAPLPSPQSQTPSSLASLANQTSLASLSSDPRSSSVAELRRKAQEHSAAVLQSLHAASLHNLQQSLQQHQSSALNIENLLKNDSPVPADRENSQ</sequence>
<dbReference type="Proteomes" id="UP000747542">
    <property type="component" value="Unassembled WGS sequence"/>
</dbReference>
<gene>
    <name evidence="4" type="ORF">Hamer_G025139</name>
</gene>
<feature type="compositionally biased region" description="Basic and acidic residues" evidence="2">
    <location>
        <begin position="104"/>
        <end position="177"/>
    </location>
</feature>
<feature type="compositionally biased region" description="Low complexity" evidence="2">
    <location>
        <begin position="328"/>
        <end position="369"/>
    </location>
</feature>
<dbReference type="InterPro" id="IPR003654">
    <property type="entry name" value="OAR_dom"/>
</dbReference>
<feature type="compositionally biased region" description="Basic and acidic residues" evidence="2">
    <location>
        <begin position="183"/>
        <end position="193"/>
    </location>
</feature>